<evidence type="ECO:0000313" key="1">
    <source>
        <dbReference type="EMBL" id="KAF0733913.1"/>
    </source>
</evidence>
<evidence type="ECO:0008006" key="3">
    <source>
        <dbReference type="Google" id="ProtNLM"/>
    </source>
</evidence>
<accession>A0A6G0X221</accession>
<sequence length="338" mass="39341">MSIEEDIEIALSANEAYVVQIRALVASLDQEERRLERMISLLKRRTYHAKMKQKAEAVKRCLNLWDNTSAPLKRQRVTGPFFRSAYVKESQTGTLEHGFVEPDANQDTQNATKLRPLLAPICQTTAFPWTTLDERQIKKIFDAWIHHGREPTLEEWEAMVIPGRSLEEMKLRWLRQVLLASKWTSAETKQLKLLGDKRSHDWIVIAHDMSTSKKMRYPMECLVHYQRECNPFITDGDLSKRKRQATKTYAPFVHNCGKDWECKAELIQHRSPEDLEQKRTSVHPAGQPLALIDRLLVLAAFCYSNRWSDIRWASALAHCGPHHLHRSYTVHFQTHLQP</sequence>
<name>A0A6G0X221_9STRA</name>
<keyword evidence="2" id="KW-1185">Reference proteome</keyword>
<dbReference type="Proteomes" id="UP000481153">
    <property type="component" value="Unassembled WGS sequence"/>
</dbReference>
<dbReference type="InterPro" id="IPR009057">
    <property type="entry name" value="Homeodomain-like_sf"/>
</dbReference>
<gene>
    <name evidence="1" type="ORF">Ae201684_009470</name>
</gene>
<dbReference type="EMBL" id="VJMJ01000119">
    <property type="protein sequence ID" value="KAF0733913.1"/>
    <property type="molecule type" value="Genomic_DNA"/>
</dbReference>
<reference evidence="1 2" key="1">
    <citation type="submission" date="2019-07" db="EMBL/GenBank/DDBJ databases">
        <title>Genomics analysis of Aphanomyces spp. identifies a new class of oomycete effector associated with host adaptation.</title>
        <authorList>
            <person name="Gaulin E."/>
        </authorList>
    </citation>
    <scope>NUCLEOTIDE SEQUENCE [LARGE SCALE GENOMIC DNA]</scope>
    <source>
        <strain evidence="1 2">ATCC 201684</strain>
    </source>
</reference>
<organism evidence="1 2">
    <name type="scientific">Aphanomyces euteiches</name>
    <dbReference type="NCBI Taxonomy" id="100861"/>
    <lineage>
        <taxon>Eukaryota</taxon>
        <taxon>Sar</taxon>
        <taxon>Stramenopiles</taxon>
        <taxon>Oomycota</taxon>
        <taxon>Saprolegniomycetes</taxon>
        <taxon>Saprolegniales</taxon>
        <taxon>Verrucalvaceae</taxon>
        <taxon>Aphanomyces</taxon>
    </lineage>
</organism>
<dbReference type="SUPFAM" id="SSF46689">
    <property type="entry name" value="Homeodomain-like"/>
    <property type="match status" value="1"/>
</dbReference>
<evidence type="ECO:0000313" key="2">
    <source>
        <dbReference type="Proteomes" id="UP000481153"/>
    </source>
</evidence>
<proteinExistence type="predicted"/>
<dbReference type="AlphaFoldDB" id="A0A6G0X221"/>
<protein>
    <recommendedName>
        <fullName evidence="3">Myb-like domain-containing protein</fullName>
    </recommendedName>
</protein>
<comment type="caution">
    <text evidence="1">The sequence shown here is derived from an EMBL/GenBank/DDBJ whole genome shotgun (WGS) entry which is preliminary data.</text>
</comment>
<dbReference type="VEuPathDB" id="FungiDB:AeMF1_001704"/>